<protein>
    <submittedName>
        <fullName evidence="1">Potassium-transporting ATPase subunit F</fullName>
    </submittedName>
</protein>
<dbReference type="InterPro" id="IPR019587">
    <property type="entry name" value="Polyketide_cyclase/dehydratase"/>
</dbReference>
<dbReference type="CDD" id="cd07818">
    <property type="entry name" value="SRPBCC_1"/>
    <property type="match status" value="1"/>
</dbReference>
<reference evidence="2" key="1">
    <citation type="journal article" date="2019" name="Int. J. Syst. Evol. Microbiol.">
        <title>The Global Catalogue of Microorganisms (GCM) 10K type strain sequencing project: providing services to taxonomists for standard genome sequencing and annotation.</title>
        <authorList>
            <consortium name="The Broad Institute Genomics Platform"/>
            <consortium name="The Broad Institute Genome Sequencing Center for Infectious Disease"/>
            <person name="Wu L."/>
            <person name="Ma J."/>
        </authorList>
    </citation>
    <scope>NUCLEOTIDE SEQUENCE [LARGE SCALE GENOMIC DNA]</scope>
    <source>
        <strain evidence="2">NBRC 110044</strain>
    </source>
</reference>
<dbReference type="Pfam" id="PF10604">
    <property type="entry name" value="Polyketide_cyc2"/>
    <property type="match status" value="1"/>
</dbReference>
<evidence type="ECO:0000313" key="2">
    <source>
        <dbReference type="Proteomes" id="UP001156706"/>
    </source>
</evidence>
<name>A0ABQ5YBI9_9NEIS</name>
<comment type="caution">
    <text evidence="1">The sequence shown here is derived from an EMBL/GenBank/DDBJ whole genome shotgun (WGS) entry which is preliminary data.</text>
</comment>
<sequence>MKLLKRFVLVVAGLVALLLVIGLLLPSHFAISRSLVINAPAERIFSHLDKPRAWKNWSVWNRRDPAMQIDYAGPEQGVDAAWRWQSATEGNGNMTFTAVDTNRQLTYRLSFPDFGMSSTGVLRLEPAGTGTKVTWTNEGDMGNNPVNRYFGLFMDQMVGPDFEAGLSNLKEIVEKQG</sequence>
<proteinExistence type="predicted"/>
<dbReference type="EMBL" id="BSOG01000001">
    <property type="protein sequence ID" value="GLR11299.1"/>
    <property type="molecule type" value="Genomic_DNA"/>
</dbReference>
<dbReference type="Gene3D" id="3.30.530.20">
    <property type="match status" value="1"/>
</dbReference>
<gene>
    <name evidence="1" type="ORF">GCM10007907_00890</name>
</gene>
<keyword evidence="2" id="KW-1185">Reference proteome</keyword>
<dbReference type="Proteomes" id="UP001156706">
    <property type="component" value="Unassembled WGS sequence"/>
</dbReference>
<dbReference type="RefSeq" id="WP_284194462.1">
    <property type="nucleotide sequence ID" value="NZ_BSOG01000001.1"/>
</dbReference>
<dbReference type="InterPro" id="IPR023393">
    <property type="entry name" value="START-like_dom_sf"/>
</dbReference>
<evidence type="ECO:0000313" key="1">
    <source>
        <dbReference type="EMBL" id="GLR11299.1"/>
    </source>
</evidence>
<dbReference type="SUPFAM" id="SSF55961">
    <property type="entry name" value="Bet v1-like"/>
    <property type="match status" value="1"/>
</dbReference>
<accession>A0ABQ5YBI9</accession>
<organism evidence="1 2">
    <name type="scientific">Chitinimonas prasina</name>
    <dbReference type="NCBI Taxonomy" id="1434937"/>
    <lineage>
        <taxon>Bacteria</taxon>
        <taxon>Pseudomonadati</taxon>
        <taxon>Pseudomonadota</taxon>
        <taxon>Betaproteobacteria</taxon>
        <taxon>Neisseriales</taxon>
        <taxon>Chitinibacteraceae</taxon>
        <taxon>Chitinimonas</taxon>
    </lineage>
</organism>